<feature type="region of interest" description="Disordered" evidence="1">
    <location>
        <begin position="37"/>
        <end position="137"/>
    </location>
</feature>
<dbReference type="EMBL" id="MU006595">
    <property type="protein sequence ID" value="KAF2743617.1"/>
    <property type="molecule type" value="Genomic_DNA"/>
</dbReference>
<reference evidence="2" key="1">
    <citation type="journal article" date="2020" name="Stud. Mycol.">
        <title>101 Dothideomycetes genomes: a test case for predicting lifestyles and emergence of pathogens.</title>
        <authorList>
            <person name="Haridas S."/>
            <person name="Albert R."/>
            <person name="Binder M."/>
            <person name="Bloem J."/>
            <person name="Labutti K."/>
            <person name="Salamov A."/>
            <person name="Andreopoulos B."/>
            <person name="Baker S."/>
            <person name="Barry K."/>
            <person name="Bills G."/>
            <person name="Bluhm B."/>
            <person name="Cannon C."/>
            <person name="Castanera R."/>
            <person name="Culley D."/>
            <person name="Daum C."/>
            <person name="Ezra D."/>
            <person name="Gonzalez J."/>
            <person name="Henrissat B."/>
            <person name="Kuo A."/>
            <person name="Liang C."/>
            <person name="Lipzen A."/>
            <person name="Lutzoni F."/>
            <person name="Magnuson J."/>
            <person name="Mondo S."/>
            <person name="Nolan M."/>
            <person name="Ohm R."/>
            <person name="Pangilinan J."/>
            <person name="Park H.-J."/>
            <person name="Ramirez L."/>
            <person name="Alfaro M."/>
            <person name="Sun H."/>
            <person name="Tritt A."/>
            <person name="Yoshinaga Y."/>
            <person name="Zwiers L.-H."/>
            <person name="Turgeon B."/>
            <person name="Goodwin S."/>
            <person name="Spatafora J."/>
            <person name="Crous P."/>
            <person name="Grigoriev I."/>
        </authorList>
    </citation>
    <scope>NUCLEOTIDE SEQUENCE</scope>
    <source>
        <strain evidence="2">CBS 119925</strain>
    </source>
</reference>
<feature type="compositionally biased region" description="Low complexity" evidence="1">
    <location>
        <begin position="128"/>
        <end position="137"/>
    </location>
</feature>
<feature type="compositionally biased region" description="Basic residues" evidence="1">
    <location>
        <begin position="1"/>
        <end position="11"/>
    </location>
</feature>
<evidence type="ECO:0000313" key="2">
    <source>
        <dbReference type="EMBL" id="KAF2743617.1"/>
    </source>
</evidence>
<feature type="compositionally biased region" description="Basic and acidic residues" evidence="1">
    <location>
        <begin position="105"/>
        <end position="119"/>
    </location>
</feature>
<accession>A0A6A6V369</accession>
<dbReference type="Proteomes" id="UP000799440">
    <property type="component" value="Unassembled WGS sequence"/>
</dbReference>
<feature type="region of interest" description="Disordered" evidence="1">
    <location>
        <begin position="1"/>
        <end position="21"/>
    </location>
</feature>
<evidence type="ECO:0000256" key="1">
    <source>
        <dbReference type="SAM" id="MobiDB-lite"/>
    </source>
</evidence>
<proteinExistence type="predicted"/>
<protein>
    <submittedName>
        <fullName evidence="2">Uncharacterized protein</fullName>
    </submittedName>
</protein>
<keyword evidence="3" id="KW-1185">Reference proteome</keyword>
<name>A0A6A6V369_9PLEO</name>
<dbReference type="PANTHER" id="PTHR42090">
    <property type="match status" value="1"/>
</dbReference>
<dbReference type="OrthoDB" id="4220319at2759"/>
<organism evidence="2 3">
    <name type="scientific">Sporormia fimetaria CBS 119925</name>
    <dbReference type="NCBI Taxonomy" id="1340428"/>
    <lineage>
        <taxon>Eukaryota</taxon>
        <taxon>Fungi</taxon>
        <taxon>Dikarya</taxon>
        <taxon>Ascomycota</taxon>
        <taxon>Pezizomycotina</taxon>
        <taxon>Dothideomycetes</taxon>
        <taxon>Pleosporomycetidae</taxon>
        <taxon>Pleosporales</taxon>
        <taxon>Sporormiaceae</taxon>
        <taxon>Sporormia</taxon>
    </lineage>
</organism>
<gene>
    <name evidence="2" type="ORF">M011DRAFT_471166</name>
</gene>
<dbReference type="AlphaFoldDB" id="A0A6A6V369"/>
<evidence type="ECO:0000313" key="3">
    <source>
        <dbReference type="Proteomes" id="UP000799440"/>
    </source>
</evidence>
<sequence>MYSSRLTRHLLARPNPAFQAQTPLAVSRTFTTQSALYARKGAEDKDSLSPRRSEYSQTGGDDAAAENSDAAFNPNKTSPEEEIGTAGQGNNGNPLDVSPGNDAVNRPKPEEGQASKAPERGASGGGSAPKSGGAKSG</sequence>
<feature type="compositionally biased region" description="Basic and acidic residues" evidence="1">
    <location>
        <begin position="40"/>
        <end position="54"/>
    </location>
</feature>
<dbReference type="PANTHER" id="PTHR42090:SF1">
    <property type="match status" value="1"/>
</dbReference>